<dbReference type="EMBL" id="CP064939">
    <property type="protein sequence ID" value="QPH39919.1"/>
    <property type="molecule type" value="Genomic_DNA"/>
</dbReference>
<dbReference type="Gene3D" id="3.90.1490.10">
    <property type="entry name" value="putative n-type atp pyrophosphatase, domain 2"/>
    <property type="match status" value="1"/>
</dbReference>
<evidence type="ECO:0000259" key="1">
    <source>
        <dbReference type="Pfam" id="PF01902"/>
    </source>
</evidence>
<keyword evidence="2" id="KW-0378">Hydrolase</keyword>
<reference evidence="2 3" key="1">
    <citation type="submission" date="2020-11" db="EMBL/GenBank/DDBJ databases">
        <title>Pedobacter endophytica, an endophytic bacteria isolated form Carex pumila.</title>
        <authorList>
            <person name="Peng Y."/>
            <person name="Jiang L."/>
            <person name="Lee J."/>
        </authorList>
    </citation>
    <scope>NUCLEOTIDE SEQUENCE [LARGE SCALE GENOMIC DNA]</scope>
    <source>
        <strain evidence="2 3">JBR3-12</strain>
    </source>
</reference>
<evidence type="ECO:0000313" key="2">
    <source>
        <dbReference type="EMBL" id="QPH39919.1"/>
    </source>
</evidence>
<dbReference type="Gene3D" id="3.40.50.620">
    <property type="entry name" value="HUPs"/>
    <property type="match status" value="1"/>
</dbReference>
<sequence length="241" mass="27269">MKSKKICIFNWSGGKDSTLALHYVLQDPTIEIRYLVTTVTEQYNRVSMHGVREALLIAQAESIGIPLYQIRLGEMPTMEAYDEVMLYHLEKFKEEGITHSIFGDIFLEDLRLYRERKLAEVGLHAIFPLWKQNTNALIADFLAFGYKTIIVCTQQNLAYICGEVIAPKLIAGLPAGVDPCGENGEYHTFAFAGPIFRKEIAFTLGEKVYRTYNTPNSSGNDFNSTDSNTDVSGFWYIDLIN</sequence>
<dbReference type="Pfam" id="PF01902">
    <property type="entry name" value="Diphthami_syn_2"/>
    <property type="match status" value="1"/>
</dbReference>
<dbReference type="Proteomes" id="UP000594759">
    <property type="component" value="Chromosome"/>
</dbReference>
<dbReference type="SUPFAM" id="SSF52402">
    <property type="entry name" value="Adenine nucleotide alpha hydrolases-like"/>
    <property type="match status" value="1"/>
</dbReference>
<keyword evidence="3" id="KW-1185">Reference proteome</keyword>
<organism evidence="2 3">
    <name type="scientific">Pedobacter endophyticus</name>
    <dbReference type="NCBI Taxonomy" id="2789740"/>
    <lineage>
        <taxon>Bacteria</taxon>
        <taxon>Pseudomonadati</taxon>
        <taxon>Bacteroidota</taxon>
        <taxon>Sphingobacteriia</taxon>
        <taxon>Sphingobacteriales</taxon>
        <taxon>Sphingobacteriaceae</taxon>
        <taxon>Pedobacter</taxon>
    </lineage>
</organism>
<protein>
    <submittedName>
        <fullName evidence="2">Adenine nucleotide alpha hydrolase</fullName>
    </submittedName>
</protein>
<feature type="domain" description="Diphthamide synthase" evidence="1">
    <location>
        <begin position="10"/>
        <end position="208"/>
    </location>
</feature>
<dbReference type="RefSeq" id="WP_196099377.1">
    <property type="nucleotide sequence ID" value="NZ_CP064939.1"/>
</dbReference>
<evidence type="ECO:0000313" key="3">
    <source>
        <dbReference type="Proteomes" id="UP000594759"/>
    </source>
</evidence>
<dbReference type="GO" id="GO:0016787">
    <property type="term" value="F:hydrolase activity"/>
    <property type="evidence" value="ECO:0007669"/>
    <property type="project" value="UniProtKB-KW"/>
</dbReference>
<name>A0A7S9L0B3_9SPHI</name>
<dbReference type="InterPro" id="IPR014729">
    <property type="entry name" value="Rossmann-like_a/b/a_fold"/>
</dbReference>
<accession>A0A7S9L0B3</accession>
<gene>
    <name evidence="2" type="ORF">IZT61_01125</name>
</gene>
<proteinExistence type="predicted"/>
<dbReference type="InterPro" id="IPR002761">
    <property type="entry name" value="Diphthami_syn_dom"/>
</dbReference>
<dbReference type="KEGG" id="pex:IZT61_01125"/>
<dbReference type="AlphaFoldDB" id="A0A7S9L0B3"/>